<accession>A0A1V0N3W2</accession>
<sequence length="554" mass="62921">MFSNLRERIPQYIRDHKKDFLAFSIALAFFIVFSIFSILQYYSLGTSALDLGINAQSLYTFIHEGMFYSPLLGENTLAQHFTIFKFTQVPIYYIFPSPLSLMIYEDFFIVMGGYIVYLLSMELLKDHIKSMKLLYLVSIGFLLAYEFSPFTESLISFSFHNMAFLPFFFLLAFYAFLTERRVLQIISLAFIISLHANFIYIVAILLLYEFLFLHTSRGKKIGTWLSAKSKPTGIKNFSYFIIFIAILYVYLIFADFMKADISGVSAFSALPTTGEVGTPVSSPFALLLLLFHNPGEFSSIIGTNAGVKIFYLNLLFKSNIYLPLFSPLSLILLLPYIMYAVPSSYAAYYQLGYQYSAMVSGAIYISAIIGTYNVISFGKYIYRHNKSIRLRAKKVSAKIHNNNIWIPVISILIIVVLVISIPFGLLSPPGMQHTDHSTMNDIFEQNSGGAASFLINVSSNLPPNSYILTQNSLMPYFSNDINAYSTPWSPGYYNILPEFRYVVIQNNSFWATQGENHSLQIIVNNGLMNGNYTIINRYSPANIMILENTHNMPA</sequence>
<keyword evidence="1" id="KW-0812">Transmembrane</keyword>
<dbReference type="Pfam" id="PF09852">
    <property type="entry name" value="DUF2079"/>
    <property type="match status" value="1"/>
</dbReference>
<keyword evidence="1" id="KW-0472">Membrane</keyword>
<proteinExistence type="predicted"/>
<feature type="transmembrane region" description="Helical" evidence="1">
    <location>
        <begin position="157"/>
        <end position="177"/>
    </location>
</feature>
<feature type="transmembrane region" description="Helical" evidence="1">
    <location>
        <begin position="403"/>
        <end position="426"/>
    </location>
</feature>
<gene>
    <name evidence="2" type="ORF">FAD_0872</name>
</gene>
<dbReference type="OrthoDB" id="44002at2157"/>
<dbReference type="GeneID" id="31676376"/>
<dbReference type="Proteomes" id="UP000192050">
    <property type="component" value="Chromosome"/>
</dbReference>
<dbReference type="KEGG" id="fai:FAD_0872"/>
<keyword evidence="3" id="KW-1185">Reference proteome</keyword>
<feature type="transmembrane region" description="Helical" evidence="1">
    <location>
        <begin position="189"/>
        <end position="213"/>
    </location>
</feature>
<feature type="transmembrane region" description="Helical" evidence="1">
    <location>
        <begin position="20"/>
        <end position="42"/>
    </location>
</feature>
<dbReference type="InterPro" id="IPR018650">
    <property type="entry name" value="STSV1_Orf64"/>
</dbReference>
<organism evidence="2 3">
    <name type="scientific">Ferroplasma acidiphilum</name>
    <dbReference type="NCBI Taxonomy" id="74969"/>
    <lineage>
        <taxon>Archaea</taxon>
        <taxon>Methanobacteriati</taxon>
        <taxon>Thermoplasmatota</taxon>
        <taxon>Thermoplasmata</taxon>
        <taxon>Thermoplasmatales</taxon>
        <taxon>Ferroplasmaceae</taxon>
        <taxon>Ferroplasma</taxon>
    </lineage>
</organism>
<feature type="transmembrane region" description="Helical" evidence="1">
    <location>
        <begin position="133"/>
        <end position="151"/>
    </location>
</feature>
<evidence type="ECO:0000313" key="2">
    <source>
        <dbReference type="EMBL" id="ARD84766.1"/>
    </source>
</evidence>
<dbReference type="STRING" id="74969.FAD_0872"/>
<feature type="transmembrane region" description="Helical" evidence="1">
    <location>
        <begin position="361"/>
        <end position="382"/>
    </location>
</feature>
<evidence type="ECO:0000256" key="1">
    <source>
        <dbReference type="SAM" id="Phobius"/>
    </source>
</evidence>
<protein>
    <submittedName>
        <fullName evidence="2">Multipass membrane protein</fullName>
    </submittedName>
</protein>
<dbReference type="AlphaFoldDB" id="A0A1V0N3W2"/>
<feature type="transmembrane region" description="Helical" evidence="1">
    <location>
        <begin position="101"/>
        <end position="121"/>
    </location>
</feature>
<feature type="transmembrane region" description="Helical" evidence="1">
    <location>
        <begin position="233"/>
        <end position="253"/>
    </location>
</feature>
<evidence type="ECO:0000313" key="3">
    <source>
        <dbReference type="Proteomes" id="UP000192050"/>
    </source>
</evidence>
<dbReference type="RefSeq" id="WP_081142102.1">
    <property type="nucleotide sequence ID" value="NZ_CP015363.1"/>
</dbReference>
<name>A0A1V0N3W2_9ARCH</name>
<dbReference type="EMBL" id="CP015363">
    <property type="protein sequence ID" value="ARD84766.1"/>
    <property type="molecule type" value="Genomic_DNA"/>
</dbReference>
<reference evidence="2 3" key="1">
    <citation type="submission" date="2011-10" db="EMBL/GenBank/DDBJ databases">
        <title>Metabolic and evolutionary patterns in the extreme acidophile Ferroplasma acidiphilum.</title>
        <authorList>
            <person name="Golyshina O.V."/>
            <person name="Kozyavkin S.A."/>
            <person name="Tatusov R.L."/>
            <person name="Slesarev A.I."/>
            <person name="Golyshin P.N."/>
        </authorList>
    </citation>
    <scope>NUCLEOTIDE SEQUENCE [LARGE SCALE GENOMIC DNA]</scope>
    <source>
        <strain evidence="3">Y</strain>
    </source>
</reference>
<keyword evidence="1" id="KW-1133">Transmembrane helix</keyword>
<feature type="transmembrane region" description="Helical" evidence="1">
    <location>
        <begin position="320"/>
        <end position="341"/>
    </location>
</feature>